<evidence type="ECO:0000313" key="1">
    <source>
        <dbReference type="EMBL" id="CAJ1976897.1"/>
    </source>
</evidence>
<organism evidence="1 2">
    <name type="scientific">Sphenostylis stenocarpa</name>
    <dbReference type="NCBI Taxonomy" id="92480"/>
    <lineage>
        <taxon>Eukaryota</taxon>
        <taxon>Viridiplantae</taxon>
        <taxon>Streptophyta</taxon>
        <taxon>Embryophyta</taxon>
        <taxon>Tracheophyta</taxon>
        <taxon>Spermatophyta</taxon>
        <taxon>Magnoliopsida</taxon>
        <taxon>eudicotyledons</taxon>
        <taxon>Gunneridae</taxon>
        <taxon>Pentapetalae</taxon>
        <taxon>rosids</taxon>
        <taxon>fabids</taxon>
        <taxon>Fabales</taxon>
        <taxon>Fabaceae</taxon>
        <taxon>Papilionoideae</taxon>
        <taxon>50 kb inversion clade</taxon>
        <taxon>NPAAA clade</taxon>
        <taxon>indigoferoid/millettioid clade</taxon>
        <taxon>Phaseoleae</taxon>
        <taxon>Sphenostylis</taxon>
    </lineage>
</organism>
<name>A0AA86W1W4_9FABA</name>
<accession>A0AA86W1W4</accession>
<sequence length="161" mass="18222">MDVDNDVGFRHQTKVVYCFVAIYLGHSRTAQNLYNTISVADTVTNEAREAKQKAPNTAIMTRVRFMLHKGIANREWGPRPSGIGNLNVGNKSSRVTETMRIRFVYILKCLLIGPGRTESTRWTRLRLNKINILGVRASPTRYFLTDPNAARYLPATSVPRV</sequence>
<protein>
    <submittedName>
        <fullName evidence="1">Uncharacterized protein</fullName>
    </submittedName>
</protein>
<keyword evidence="2" id="KW-1185">Reference proteome</keyword>
<dbReference type="Gramene" id="rna-AYBTSS11_LOCUS29040">
    <property type="protein sequence ID" value="CAJ1976897.1"/>
    <property type="gene ID" value="gene-AYBTSS11_LOCUS29040"/>
</dbReference>
<reference evidence="1" key="1">
    <citation type="submission" date="2023-10" db="EMBL/GenBank/DDBJ databases">
        <authorList>
            <person name="Domelevo Entfellner J.-B."/>
        </authorList>
    </citation>
    <scope>NUCLEOTIDE SEQUENCE</scope>
</reference>
<dbReference type="AlphaFoldDB" id="A0AA86W1W4"/>
<evidence type="ECO:0000313" key="2">
    <source>
        <dbReference type="Proteomes" id="UP001189624"/>
    </source>
</evidence>
<proteinExistence type="predicted"/>
<gene>
    <name evidence="1" type="ORF">AYBTSS11_LOCUS29040</name>
</gene>
<dbReference type="Proteomes" id="UP001189624">
    <property type="component" value="Chromosome 10"/>
</dbReference>
<dbReference type="EMBL" id="OY731407">
    <property type="protein sequence ID" value="CAJ1976897.1"/>
    <property type="molecule type" value="Genomic_DNA"/>
</dbReference>